<dbReference type="AlphaFoldDB" id="A0A9Y3VWJ8"/>
<evidence type="ECO:0000313" key="2">
    <source>
        <dbReference type="Proteomes" id="UP000695023"/>
    </source>
</evidence>
<reference evidence="3" key="1">
    <citation type="submission" date="2025-08" db="UniProtKB">
        <authorList>
            <consortium name="RefSeq"/>
        </authorList>
    </citation>
    <scope>IDENTIFICATION</scope>
</reference>
<gene>
    <name evidence="3" type="primary">LOC102207007</name>
</gene>
<evidence type="ECO:0000313" key="3">
    <source>
        <dbReference type="RefSeq" id="XP_005751281.1"/>
    </source>
</evidence>
<organism evidence="2 3">
    <name type="scientific">Pundamilia nyererei</name>
    <dbReference type="NCBI Taxonomy" id="303518"/>
    <lineage>
        <taxon>Eukaryota</taxon>
        <taxon>Metazoa</taxon>
        <taxon>Chordata</taxon>
        <taxon>Craniata</taxon>
        <taxon>Vertebrata</taxon>
        <taxon>Euteleostomi</taxon>
        <taxon>Actinopterygii</taxon>
        <taxon>Neopterygii</taxon>
        <taxon>Teleostei</taxon>
        <taxon>Neoteleostei</taxon>
        <taxon>Acanthomorphata</taxon>
        <taxon>Ovalentaria</taxon>
        <taxon>Cichlomorphae</taxon>
        <taxon>Cichliformes</taxon>
        <taxon>Cichlidae</taxon>
        <taxon>African cichlids</taxon>
        <taxon>Pseudocrenilabrinae</taxon>
        <taxon>Haplochromini</taxon>
        <taxon>Pundamilia</taxon>
    </lineage>
</organism>
<proteinExistence type="predicted"/>
<keyword evidence="2" id="KW-1185">Reference proteome</keyword>
<feature type="region of interest" description="Disordered" evidence="1">
    <location>
        <begin position="91"/>
        <end position="163"/>
    </location>
</feature>
<dbReference type="GeneID" id="102207007"/>
<accession>A0A9Y3VWJ8</accession>
<feature type="compositionally biased region" description="Low complexity" evidence="1">
    <location>
        <begin position="148"/>
        <end position="158"/>
    </location>
</feature>
<evidence type="ECO:0000256" key="1">
    <source>
        <dbReference type="SAM" id="MobiDB-lite"/>
    </source>
</evidence>
<name>A0A9Y3VWJ8_9CICH</name>
<dbReference type="Proteomes" id="UP000695023">
    <property type="component" value="Unplaced"/>
</dbReference>
<feature type="compositionally biased region" description="Basic and acidic residues" evidence="1">
    <location>
        <begin position="106"/>
        <end position="130"/>
    </location>
</feature>
<sequence>MAEMWPISMNEWKTALTDILKQLDNPQYDKMLEIVQIPKQRKTAKFREQLPQKIIEHHGVRKSIRKIRDAMDQIPRRDHAVQNLLVPFVEQLKNGPKTEGKKRKHSERDSNSADKKLEFGQRKSFQRDKVALVGPLEPKRKKTGSSDPAPEATPAAETSKVQSAQIQSGRIEIKSVSAITKNTARVKVEVKKEQEFYVSTQKLAEILGYDMKDGVEGRISHAMPISAEAKMRDNQIIDIQKVQKF</sequence>
<dbReference type="RefSeq" id="XP_005751281.1">
    <property type="nucleotide sequence ID" value="XM_005751224.2"/>
</dbReference>
<protein>
    <submittedName>
        <fullName evidence="3">Uncharacterized protein LOC102207007</fullName>
    </submittedName>
</protein>